<proteinExistence type="predicted"/>
<dbReference type="HOGENOM" id="CLU_2538066_0_0_11"/>
<dbReference type="EMBL" id="CP001706">
    <property type="protein sequence ID" value="ACV10107.1"/>
    <property type="molecule type" value="Genomic_DNA"/>
</dbReference>
<dbReference type="AlphaFoldDB" id="C7R359"/>
<name>C7R359_JONDD</name>
<evidence type="ECO:0000313" key="1">
    <source>
        <dbReference type="EMBL" id="ACV10107.1"/>
    </source>
</evidence>
<dbReference type="KEGG" id="jde:Jden_2475"/>
<reference evidence="1 2" key="1">
    <citation type="journal article" date="2009" name="Stand. Genomic Sci.">
        <title>Complete genome sequence of Jonesia denitrificans type strain (Prevot 55134).</title>
        <authorList>
            <person name="Pukall R."/>
            <person name="Gehrich-Schroter G."/>
            <person name="Lapidus A."/>
            <person name="Nolan M."/>
            <person name="Glavina Del Rio T."/>
            <person name="Lucas S."/>
            <person name="Chen F."/>
            <person name="Tice H."/>
            <person name="Pitluck S."/>
            <person name="Cheng J.F."/>
            <person name="Copeland A."/>
            <person name="Saunders E."/>
            <person name="Brettin T."/>
            <person name="Detter J.C."/>
            <person name="Bruce D."/>
            <person name="Goodwin L."/>
            <person name="Pati A."/>
            <person name="Ivanova N."/>
            <person name="Mavromatis K."/>
            <person name="Ovchinnikova G."/>
            <person name="Chen A."/>
            <person name="Palaniappan K."/>
            <person name="Land M."/>
            <person name="Hauser L."/>
            <person name="Chang Y.J."/>
            <person name="Jeffries C.D."/>
            <person name="Chain P."/>
            <person name="Goker M."/>
            <person name="Bristow J."/>
            <person name="Eisen J.A."/>
            <person name="Markowitz V."/>
            <person name="Hugenholtz P."/>
            <person name="Kyrpides N.C."/>
            <person name="Klenk H.P."/>
            <person name="Han C."/>
        </authorList>
    </citation>
    <scope>NUCLEOTIDE SEQUENCE [LARGE SCALE GENOMIC DNA]</scope>
    <source>
        <strain evidence="2">ATCC 14870 / DSM 20603 / BCRC 15368 / CIP 55.134 / JCM 11481 / NBRC 15587 / NCTC 10816 / Prevot 55134</strain>
    </source>
</reference>
<dbReference type="Proteomes" id="UP000000628">
    <property type="component" value="Chromosome"/>
</dbReference>
<gene>
    <name evidence="1" type="ordered locus">Jden_2475</name>
</gene>
<evidence type="ECO:0000313" key="2">
    <source>
        <dbReference type="Proteomes" id="UP000000628"/>
    </source>
</evidence>
<protein>
    <submittedName>
        <fullName evidence="1">Uncharacterized protein</fullName>
    </submittedName>
</protein>
<sequence>MLVVGKGSVVGDENAWVQGTFREVVAELGAAVAALDAADHAHWVSTNAELFRERVSELRGRISEVTKICDTRIAPHVATLPRL</sequence>
<dbReference type="STRING" id="471856.Jden_2475"/>
<keyword evidence="2" id="KW-1185">Reference proteome</keyword>
<organism evidence="1 2">
    <name type="scientific">Jonesia denitrificans (strain ATCC 14870 / DSM 20603 / BCRC 15368 / CIP 55.134 / JCM 11481 / NBRC 15587 / NCTC 10816 / Prevot 55134)</name>
    <name type="common">Listeria denitrificans</name>
    <dbReference type="NCBI Taxonomy" id="471856"/>
    <lineage>
        <taxon>Bacteria</taxon>
        <taxon>Bacillati</taxon>
        <taxon>Actinomycetota</taxon>
        <taxon>Actinomycetes</taxon>
        <taxon>Micrococcales</taxon>
        <taxon>Jonesiaceae</taxon>
        <taxon>Jonesia</taxon>
    </lineage>
</organism>
<accession>C7R359</accession>